<accession>A0A3N4NVF5</accession>
<dbReference type="PANTHER" id="PTHR43201">
    <property type="entry name" value="ACYL-COA SYNTHETASE"/>
    <property type="match status" value="1"/>
</dbReference>
<dbReference type="EMBL" id="RPFJ01000006">
    <property type="protein sequence ID" value="RPD98657.1"/>
    <property type="molecule type" value="Genomic_DNA"/>
</dbReference>
<evidence type="ECO:0000313" key="4">
    <source>
        <dbReference type="EMBL" id="RPD98657.1"/>
    </source>
</evidence>
<dbReference type="PANTHER" id="PTHR43201:SF5">
    <property type="entry name" value="MEDIUM-CHAIN ACYL-COA LIGASE ACSF2, MITOCHONDRIAL"/>
    <property type="match status" value="1"/>
</dbReference>
<gene>
    <name evidence="4" type="ORF">EGM88_05565</name>
</gene>
<organism evidence="4 5">
    <name type="scientific">Aureibaculum marinum</name>
    <dbReference type="NCBI Taxonomy" id="2487930"/>
    <lineage>
        <taxon>Bacteria</taxon>
        <taxon>Pseudomonadati</taxon>
        <taxon>Bacteroidota</taxon>
        <taxon>Flavobacteriia</taxon>
        <taxon>Flavobacteriales</taxon>
        <taxon>Flavobacteriaceae</taxon>
        <taxon>Aureibaculum</taxon>
    </lineage>
</organism>
<dbReference type="InterPro" id="IPR000873">
    <property type="entry name" value="AMP-dep_synth/lig_dom"/>
</dbReference>
<evidence type="ECO:0000256" key="2">
    <source>
        <dbReference type="ARBA" id="ARBA00022598"/>
    </source>
</evidence>
<dbReference type="GO" id="GO:0006631">
    <property type="term" value="P:fatty acid metabolic process"/>
    <property type="evidence" value="ECO:0007669"/>
    <property type="project" value="TreeGrafter"/>
</dbReference>
<sequence>MQLLMINTKIHKNFKLNGITFNSVEELLSYSKGLSPSINRLFKNWFDASKTIKVQTSGSTGTPKSIALKKEYMINSAKATGTFFNLNENTTALLCLSADYIAGKMMLIRALTLGWHLDVIEASSNPLQGVDKTYDFSAMVPMQVYHSLTDLYKVRKLIVGGGAVDTNLLIKLQSVSTEIFATYGMTETITHIAVKRLNKFSLNESKSMHSVYKILPNVNISIDTRKCLVITAPKVSDEKIITNDLVEIVSEKEFKWLGRVDNVINSGGVKLIPELIEEKLSEIILQRYFVIGVPDELLGEKLILIVEKGNSDITSSEIENSILKLKSLQKFEIPKEIYFLKKFVDTETKKIQRQKTLDLILNKL</sequence>
<dbReference type="Gene3D" id="3.40.50.12780">
    <property type="entry name" value="N-terminal domain of ligase-like"/>
    <property type="match status" value="1"/>
</dbReference>
<name>A0A3N4NVF5_9FLAO</name>
<keyword evidence="2 4" id="KW-0436">Ligase</keyword>
<dbReference type="InterPro" id="IPR045851">
    <property type="entry name" value="AMP-bd_C_sf"/>
</dbReference>
<dbReference type="GO" id="GO:0031956">
    <property type="term" value="F:medium-chain fatty acid-CoA ligase activity"/>
    <property type="evidence" value="ECO:0007669"/>
    <property type="project" value="TreeGrafter"/>
</dbReference>
<dbReference type="Pfam" id="PF00501">
    <property type="entry name" value="AMP-binding"/>
    <property type="match status" value="1"/>
</dbReference>
<feature type="domain" description="AMP-dependent synthetase/ligase" evidence="3">
    <location>
        <begin position="56"/>
        <end position="222"/>
    </location>
</feature>
<dbReference type="Gene3D" id="3.30.300.30">
    <property type="match status" value="1"/>
</dbReference>
<evidence type="ECO:0000256" key="1">
    <source>
        <dbReference type="ARBA" id="ARBA00006432"/>
    </source>
</evidence>
<dbReference type="Proteomes" id="UP000270856">
    <property type="component" value="Unassembled WGS sequence"/>
</dbReference>
<proteinExistence type="inferred from homology"/>
<evidence type="ECO:0000313" key="5">
    <source>
        <dbReference type="Proteomes" id="UP000270856"/>
    </source>
</evidence>
<evidence type="ECO:0000259" key="3">
    <source>
        <dbReference type="Pfam" id="PF00501"/>
    </source>
</evidence>
<dbReference type="OrthoDB" id="8870348at2"/>
<dbReference type="SUPFAM" id="SSF56801">
    <property type="entry name" value="Acetyl-CoA synthetase-like"/>
    <property type="match status" value="1"/>
</dbReference>
<comment type="caution">
    <text evidence="4">The sequence shown here is derived from an EMBL/GenBank/DDBJ whole genome shotgun (WGS) entry which is preliminary data.</text>
</comment>
<keyword evidence="5" id="KW-1185">Reference proteome</keyword>
<protein>
    <submittedName>
        <fullName evidence="4">O-succinylbenzoic acid--CoA ligase</fullName>
    </submittedName>
</protein>
<dbReference type="AlphaFoldDB" id="A0A3N4NVF5"/>
<comment type="similarity">
    <text evidence="1">Belongs to the ATP-dependent AMP-binding enzyme family.</text>
</comment>
<dbReference type="InterPro" id="IPR042099">
    <property type="entry name" value="ANL_N_sf"/>
</dbReference>
<reference evidence="4 5" key="1">
    <citation type="submission" date="2018-11" db="EMBL/GenBank/DDBJ databases">
        <title>Aureibaculum marinum gen. nov., sp. nov., a member of the family Flavobacteriaceae isolated from the Bohai Sea.</title>
        <authorList>
            <person name="Ji X."/>
        </authorList>
    </citation>
    <scope>NUCLEOTIDE SEQUENCE [LARGE SCALE GENOMIC DNA]</scope>
    <source>
        <strain evidence="4 5">BH-SD17</strain>
    </source>
</reference>